<evidence type="ECO:0000313" key="2">
    <source>
        <dbReference type="Proteomes" id="UP001156870"/>
    </source>
</evidence>
<name>A0AA37TDG1_9GAMM</name>
<proteinExistence type="predicted"/>
<dbReference type="AlphaFoldDB" id="A0AA37TDG1"/>
<evidence type="ECO:0008006" key="3">
    <source>
        <dbReference type="Google" id="ProtNLM"/>
    </source>
</evidence>
<reference evidence="1 2" key="1">
    <citation type="journal article" date="2014" name="Int. J. Syst. Evol. Microbiol.">
        <title>Complete genome sequence of Corynebacterium casei LMG S-19264T (=DSM 44701T), isolated from a smear-ripened cheese.</title>
        <authorList>
            <consortium name="US DOE Joint Genome Institute (JGI-PGF)"/>
            <person name="Walter F."/>
            <person name="Albersmeier A."/>
            <person name="Kalinowski J."/>
            <person name="Ruckert C."/>
        </authorList>
    </citation>
    <scope>NUCLEOTIDE SEQUENCE [LARGE SCALE GENOMIC DNA]</scope>
    <source>
        <strain evidence="1 2">NBRC 110095</strain>
    </source>
</reference>
<dbReference type="Proteomes" id="UP001156870">
    <property type="component" value="Unassembled WGS sequence"/>
</dbReference>
<comment type="caution">
    <text evidence="1">The sequence shown here is derived from an EMBL/GenBank/DDBJ whole genome shotgun (WGS) entry which is preliminary data.</text>
</comment>
<protein>
    <recommendedName>
        <fullName evidence="3">NlpC/P60 domain-containing protein</fullName>
    </recommendedName>
</protein>
<organism evidence="1 2">
    <name type="scientific">Marinibactrum halimedae</name>
    <dbReference type="NCBI Taxonomy" id="1444977"/>
    <lineage>
        <taxon>Bacteria</taxon>
        <taxon>Pseudomonadati</taxon>
        <taxon>Pseudomonadota</taxon>
        <taxon>Gammaproteobacteria</taxon>
        <taxon>Cellvibrionales</taxon>
        <taxon>Cellvibrionaceae</taxon>
        <taxon>Marinibactrum</taxon>
    </lineage>
</organism>
<evidence type="ECO:0000313" key="1">
    <source>
        <dbReference type="EMBL" id="GLS27730.1"/>
    </source>
</evidence>
<sequence>MQLNDFLDRVYPSHEAPCWAFVRDVYYHLKDVELLRVGISGHNKTAIRKAFKTHLMRGWFEPTDKPTELDIVGMCDVGDDECNLTHAGIWMPPDKSIFALRNGLIMHAVHGGVTSIPPDRLAHFNLKLYKFYRYNNATDSI</sequence>
<dbReference type="EMBL" id="BSPD01000087">
    <property type="protein sequence ID" value="GLS27730.1"/>
    <property type="molecule type" value="Genomic_DNA"/>
</dbReference>
<dbReference type="RefSeq" id="WP_232593476.1">
    <property type="nucleotide sequence ID" value="NZ_BSPD01000087.1"/>
</dbReference>
<accession>A0AA37TDG1</accession>
<gene>
    <name evidence="1" type="ORF">GCM10007877_34490</name>
</gene>
<keyword evidence="2" id="KW-1185">Reference proteome</keyword>